<dbReference type="STRING" id="1118060.GCA_000311845_01579"/>
<dbReference type="EMBL" id="NFHO01000002">
    <property type="protein sequence ID" value="OUN44200.1"/>
    <property type="molecule type" value="Genomic_DNA"/>
</dbReference>
<dbReference type="Gene3D" id="1.10.4030.10">
    <property type="entry name" value="Porin chaperone SurA, peptide-binding domain"/>
    <property type="match status" value="1"/>
</dbReference>
<dbReference type="eggNOG" id="ENOG5033TAF">
    <property type="taxonomic scope" value="Bacteria"/>
</dbReference>
<dbReference type="InterPro" id="IPR027304">
    <property type="entry name" value="Trigger_fact/SurA_dom_sf"/>
</dbReference>
<comment type="caution">
    <text evidence="3">The sequence shown here is derived from an EMBL/GenBank/DDBJ whole genome shotgun (WGS) entry which is preliminary data.</text>
</comment>
<dbReference type="AlphaFoldDB" id="A0A1Y3UFP9"/>
<keyword evidence="2" id="KW-1133">Transmembrane helix</keyword>
<dbReference type="SUPFAM" id="SSF109998">
    <property type="entry name" value="Triger factor/SurA peptide-binding domain-like"/>
    <property type="match status" value="1"/>
</dbReference>
<protein>
    <submittedName>
        <fullName evidence="3">Uncharacterized protein</fullName>
    </submittedName>
</protein>
<feature type="region of interest" description="Disordered" evidence="1">
    <location>
        <begin position="279"/>
        <end position="299"/>
    </location>
</feature>
<feature type="region of interest" description="Disordered" evidence="1">
    <location>
        <begin position="19"/>
        <end position="111"/>
    </location>
</feature>
<reference evidence="4" key="1">
    <citation type="submission" date="2017-04" db="EMBL/GenBank/DDBJ databases">
        <title>Function of individual gut microbiota members based on whole genome sequencing of pure cultures obtained from chicken caecum.</title>
        <authorList>
            <person name="Medvecky M."/>
            <person name="Cejkova D."/>
            <person name="Polansky O."/>
            <person name="Karasova D."/>
            <person name="Kubasova T."/>
            <person name="Cizek A."/>
            <person name="Rychlik I."/>
        </authorList>
    </citation>
    <scope>NUCLEOTIDE SEQUENCE [LARGE SCALE GENOMIC DNA]</scope>
    <source>
        <strain evidence="4">An70</strain>
    </source>
</reference>
<feature type="compositionally biased region" description="Low complexity" evidence="1">
    <location>
        <begin position="279"/>
        <end position="293"/>
    </location>
</feature>
<organism evidence="3 4">
    <name type="scientific">Enorma massiliensis</name>
    <dbReference type="NCBI Taxonomy" id="1472761"/>
    <lineage>
        <taxon>Bacteria</taxon>
        <taxon>Bacillati</taxon>
        <taxon>Actinomycetota</taxon>
        <taxon>Coriobacteriia</taxon>
        <taxon>Coriobacteriales</taxon>
        <taxon>Coriobacteriaceae</taxon>
        <taxon>Enorma</taxon>
    </lineage>
</organism>
<keyword evidence="2" id="KW-0472">Membrane</keyword>
<name>A0A1Y3UFP9_9ACTN</name>
<dbReference type="Proteomes" id="UP000196560">
    <property type="component" value="Unassembled WGS sequence"/>
</dbReference>
<gene>
    <name evidence="3" type="ORF">B5G21_02760</name>
</gene>
<evidence type="ECO:0000313" key="3">
    <source>
        <dbReference type="EMBL" id="OUN44200.1"/>
    </source>
</evidence>
<keyword evidence="4" id="KW-1185">Reference proteome</keyword>
<feature type="compositionally biased region" description="Acidic residues" evidence="1">
    <location>
        <begin position="61"/>
        <end position="71"/>
    </location>
</feature>
<feature type="transmembrane region" description="Helical" evidence="2">
    <location>
        <begin position="121"/>
        <end position="141"/>
    </location>
</feature>
<keyword evidence="2" id="KW-0812">Transmembrane</keyword>
<dbReference type="RefSeq" id="WP_087185925.1">
    <property type="nucleotide sequence ID" value="NZ_NFHO01000002.1"/>
</dbReference>
<evidence type="ECO:0000313" key="4">
    <source>
        <dbReference type="Proteomes" id="UP000196560"/>
    </source>
</evidence>
<sequence length="390" mass="40916">MGLILKKDESEHEVIEGIEVIERSDVPDDLPENPVELVSGASAEDIASGDDEAQDAQVEGIDADGLDDEDGREPASGDGGDGGDDGDDADGEPGDDELHDAGDDEPAHTGVLANVPRGAKIGGVAALIIVAVVAAVIGYVIGSGGFGGTGTGTATVGEDQLDTVIASYTYNGASHDITVRSAIESEYSLESAQNSDGTYSVPSAETIISTVRNNILVSEAESRGIEVSDDEMDQFAESMLGSSDYATLATQYGVTEDQAKEIVRERALIQKLYSQVVPEASTATAPTEPTAPENGDTSTSSVEYAQYIIDLAGDEWDSENNTWASTDGSYYLALGDAFTGDTATYEQAVTAYYVAYQEYSNQMSGYTTTWTDFANGLFANANIHLYGVYA</sequence>
<accession>A0A1Y3UFP9</accession>
<evidence type="ECO:0000256" key="2">
    <source>
        <dbReference type="SAM" id="Phobius"/>
    </source>
</evidence>
<feature type="compositionally biased region" description="Acidic residues" evidence="1">
    <location>
        <begin position="81"/>
        <end position="98"/>
    </location>
</feature>
<evidence type="ECO:0000256" key="1">
    <source>
        <dbReference type="SAM" id="MobiDB-lite"/>
    </source>
</evidence>
<proteinExistence type="predicted"/>